<dbReference type="InterPro" id="IPR027417">
    <property type="entry name" value="P-loop_NTPase"/>
</dbReference>
<sequence length="929" mass="103924">MRGPLKEGQWASLYDRPDSFTDLLPWSHYDPETQAFLLEDWRSVAALFELTPVPTEAATEATLDALSENLQNVVAEAIPEEDGAPWVLQLFVQDDHDLKPFLEGLRAYAAERVPDNPMTQDYLRIMEEHLARVGRPDGLFTDTTVTGARWHARRRRMRATLYRRIRRDTVLRGGASTVEESLNEVANRLLSSLRSAGLQARRCDDQDLYEWLFPWFNPQPACAEDGQRPLDAAPWPGRDRLPLNLDLSEMMVLGTPGSVPPDTSQGGGWLRKLTGGGSQSTRSRARAGAWWFDGLPHRCLTVQGLRSAPKPGHLTGERKTGEHINAVFDLMPEHTIMAMTLVVRPQDETRNHITRVKNASKVDTAEAQVALEQCEVAEQELARGNKLYPVNLAFFVRGEDLDDLRRKVTNTQAVLINRGLQIIEPEADLLALDSYIRNLPMNFDPALDQQRARRTRLMYANQIANLAPFYGRGRGSGHPALTYFNRGGDPLTFDPLNKADRAKNAFALIVGPMGAGKSAWLVYALMQLIAIYRPRVFIIEKGDSFGLLGKYFASRDLSVNQVSLKPSADLSLNPFADALRLLEDDRAEARVEELDDLEDATQDGEDAAEDDVEDKERDILGEMEIAARVMITGGEKKEDERLTRADRLIIRRGILGGARQVQAAGKAQVLPEDVVAALNALSRDPELPAHRQARAQEMADGMALFCEGLGGKFFNRPGSPWPDKDVTIVDMGIFANEGYEDLLAVAYIGLMNRIHALVEARQHESRHTLVVTDEGHIITTNPLLAPYVIKIVKMWRKLGAWFWIATQNLEDFPDESRKMLTTMEWWILLTLTRDEVEQVSRFKELTQEQKALIASATKSPGRYTEGAVLADRVQALFRNVPPPEALALAMTEKHEKAERAQIMAETGCTDVEAALEVARRIGDQWGGAR</sequence>
<reference evidence="3" key="2">
    <citation type="submission" date="2014-02" db="EMBL/GenBank/DDBJ databases">
        <title>Draft Genome Sequence of extremely halophilic bacteria Halorhodospira halochloris.</title>
        <authorList>
            <person name="Singh K.S."/>
        </authorList>
    </citation>
    <scope>NUCLEOTIDE SEQUENCE [LARGE SCALE GENOMIC DNA]</scope>
    <source>
        <strain evidence="3">A</strain>
    </source>
</reference>
<proteinExistence type="predicted"/>
<dbReference type="HOGENOM" id="CLU_015628_0_0_6"/>
<protein>
    <submittedName>
        <fullName evidence="2">ATPase</fullName>
    </submittedName>
</protein>
<dbReference type="KEGG" id="hhc:M911_14310"/>
<gene>
    <name evidence="2" type="ORF">M911_14310</name>
</gene>
<dbReference type="NCBIfam" id="TIGR03744">
    <property type="entry name" value="traC_PFL_4706"/>
    <property type="match status" value="1"/>
</dbReference>
<keyword evidence="3" id="KW-1185">Reference proteome</keyword>
<accession>W8KX81</accession>
<dbReference type="EMBL" id="CP007268">
    <property type="protein sequence ID" value="AHK80126.1"/>
    <property type="molecule type" value="Genomic_DNA"/>
</dbReference>
<dbReference type="Proteomes" id="UP000019442">
    <property type="component" value="Chromosome"/>
</dbReference>
<evidence type="ECO:0000313" key="3">
    <source>
        <dbReference type="Proteomes" id="UP000019442"/>
    </source>
</evidence>
<feature type="compositionally biased region" description="Acidic residues" evidence="1">
    <location>
        <begin position="593"/>
        <end position="613"/>
    </location>
</feature>
<dbReference type="RefSeq" id="WP_025282653.1">
    <property type="nucleotide sequence ID" value="NZ_CP007268.1"/>
</dbReference>
<dbReference type="PATRIC" id="fig|1354791.3.peg.207"/>
<dbReference type="Pfam" id="PF11130">
    <property type="entry name" value="TraC_F_IV"/>
    <property type="match status" value="1"/>
</dbReference>
<evidence type="ECO:0000313" key="2">
    <source>
        <dbReference type="EMBL" id="AHK80126.1"/>
    </source>
</evidence>
<reference evidence="2 3" key="1">
    <citation type="journal article" date="2014" name="J Genomics">
        <title>Draft Genome Sequence of the Extremely Halophilic Phototrophic Purple Sulfur Bacterium Halorhodospira halochloris.</title>
        <authorList>
            <person name="Singh K.S."/>
            <person name="Kirksey J."/>
            <person name="Hoff W.D."/>
            <person name="Deole R."/>
        </authorList>
    </citation>
    <scope>NUCLEOTIDE SEQUENCE [LARGE SCALE GENOMIC DNA]</scope>
    <source>
        <strain evidence="2 3">A</strain>
    </source>
</reference>
<name>W8KX81_9GAMM</name>
<dbReference type="InterPro" id="IPR022303">
    <property type="entry name" value="Conjug_Trfer_ATPase"/>
</dbReference>
<feature type="region of interest" description="Disordered" evidence="1">
    <location>
        <begin position="593"/>
        <end position="615"/>
    </location>
</feature>
<dbReference type="AlphaFoldDB" id="W8KX81"/>
<dbReference type="SUPFAM" id="SSF52540">
    <property type="entry name" value="P-loop containing nucleoside triphosphate hydrolases"/>
    <property type="match status" value="1"/>
</dbReference>
<dbReference type="InterPro" id="IPR025955">
    <property type="entry name" value="TraC/Conjuga_ATPase"/>
</dbReference>
<dbReference type="Gene3D" id="3.40.50.300">
    <property type="entry name" value="P-loop containing nucleotide triphosphate hydrolases"/>
    <property type="match status" value="2"/>
</dbReference>
<evidence type="ECO:0000256" key="1">
    <source>
        <dbReference type="SAM" id="MobiDB-lite"/>
    </source>
</evidence>
<organism evidence="2 3">
    <name type="scientific">Ectothiorhodospira haloalkaliphila</name>
    <dbReference type="NCBI Taxonomy" id="421628"/>
    <lineage>
        <taxon>Bacteria</taxon>
        <taxon>Pseudomonadati</taxon>
        <taxon>Pseudomonadota</taxon>
        <taxon>Gammaproteobacteria</taxon>
        <taxon>Chromatiales</taxon>
        <taxon>Ectothiorhodospiraceae</taxon>
        <taxon>Ectothiorhodospira</taxon>
    </lineage>
</organism>